<organism evidence="1 2">
    <name type="scientific">Lipomyces kononenkoae</name>
    <name type="common">Yeast</name>
    <dbReference type="NCBI Taxonomy" id="34357"/>
    <lineage>
        <taxon>Eukaryota</taxon>
        <taxon>Fungi</taxon>
        <taxon>Dikarya</taxon>
        <taxon>Ascomycota</taxon>
        <taxon>Saccharomycotina</taxon>
        <taxon>Lipomycetes</taxon>
        <taxon>Lipomycetales</taxon>
        <taxon>Lipomycetaceae</taxon>
        <taxon>Lipomyces</taxon>
    </lineage>
</organism>
<sequence length="730" mass="80353">MQTAKRGRPRKTAPTPSSGARSGSAAASSETPVKRGRDRLQREAPSVPEAKLAPTPDSPTPKRGRPRKQILAEEEPTIETSFPPRRKMGRPPKNPDGVRPPQRPSVDTAAAQESSIIDTSSPRSETKRHGLSDTSARSRKTKRAVSDDDELGSPLIDDKPPKRVRRSTKALIEMQNNATEKTTPTRTSKIRDQTTPSQRIRTPQKQTKATSNSLPSKKRTATSISVTPQKRRRGDEGIESDTPKSALQTETPVKANFQTPSNKARTLHFAPLSISPLPSRVFKTPVASSPLTPHASARSRLHVAAAPEALPCREREFAEIQTALESAIIEETGGCVYVSGTPGTGKTATVRSVVRFLKHHFAFRFVEINGMKIAQPTQAYALLWEAISEQRVAAAHALRFLDDEFQNNKLITQPVVVLMDELDQLVTKSQDVMYNFFNWPSLPNSKLIVVAVANIMDLPERTLSNKISSRLGLTRIQFAGYTHTQLQTIIQARLKDIPGNVVVPEAIEFASRKVASVTGDARRALDICRRAVEIAEQDVAPPTPTDKVATRSEKMSGRFAQKVTIHHIRRAINESTSSPVFQFLPSLPLICKLILAALIQRSRISGVAENTLDSVLDIINIKLRKFGGLATTEQILFGPALAIDSTEQSARFRNRDPDELVAGKSYTISNGSVTRARGFLRGVAELVESGILFQQNGRGERNRKIRLNVSEVDIKVALKDDREVGKLFED</sequence>
<reference evidence="2" key="1">
    <citation type="journal article" date="2024" name="Front. Bioeng. Biotechnol.">
        <title>Genome-scale model development and genomic sequencing of the oleaginous clade Lipomyces.</title>
        <authorList>
            <person name="Czajka J.J."/>
            <person name="Han Y."/>
            <person name="Kim J."/>
            <person name="Mondo S.J."/>
            <person name="Hofstad B.A."/>
            <person name="Robles A."/>
            <person name="Haridas S."/>
            <person name="Riley R."/>
            <person name="LaButti K."/>
            <person name="Pangilinan J."/>
            <person name="Andreopoulos W."/>
            <person name="Lipzen A."/>
            <person name="Yan J."/>
            <person name="Wang M."/>
            <person name="Ng V."/>
            <person name="Grigoriev I.V."/>
            <person name="Spatafora J.W."/>
            <person name="Magnuson J.K."/>
            <person name="Baker S.E."/>
            <person name="Pomraning K.R."/>
        </authorList>
    </citation>
    <scope>NUCLEOTIDE SEQUENCE [LARGE SCALE GENOMIC DNA]</scope>
    <source>
        <strain evidence="2">CBS 7786</strain>
    </source>
</reference>
<evidence type="ECO:0000313" key="2">
    <source>
        <dbReference type="Proteomes" id="UP001433508"/>
    </source>
</evidence>
<dbReference type="EMBL" id="MU971349">
    <property type="protein sequence ID" value="KAK9239113.1"/>
    <property type="molecule type" value="Genomic_DNA"/>
</dbReference>
<dbReference type="Proteomes" id="UP001433508">
    <property type="component" value="Unassembled WGS sequence"/>
</dbReference>
<proteinExistence type="predicted"/>
<comment type="caution">
    <text evidence="1">The sequence shown here is derived from an EMBL/GenBank/DDBJ whole genome shotgun (WGS) entry which is preliminary data.</text>
</comment>
<evidence type="ECO:0000313" key="1">
    <source>
        <dbReference type="EMBL" id="KAK9239113.1"/>
    </source>
</evidence>
<name>A0ACC3T594_LIPKO</name>
<accession>A0ACC3T594</accession>
<gene>
    <name evidence="1" type="ORF">V1525DRAFT_356865</name>
</gene>
<protein>
    <submittedName>
        <fullName evidence="1">P-loop containing nucleoside triphosphate hydrolase protein</fullName>
    </submittedName>
</protein>
<keyword evidence="1" id="KW-0378">Hydrolase</keyword>
<keyword evidence="2" id="KW-1185">Reference proteome</keyword>